<accession>A0ABT6B0T6</accession>
<sequence>MVSAAIAEHPAAEFWIWPPPGGKRGGMSLLRGLPSDVRTIDSGFSLFAALAHVDHFYTVSAPEGMQALLAGVPVHVFGRPYYAGWGLTQDALPMPERRARPTLAALFDVVYLRLASYFDPEAHRAGTLTQVLESIELQRAVRARYADCERVTGLRFQIWKRHFATPFLTAGGGELRWSDLPAELKPGERVALWGGKSSDGIPAGTPMLRMEDGFFHSDGLGSDMNAPCSQVMDRQGLYFDARSPNELTQILNGVHFDAAELARASALRELVARLGVTKYNLGRRTPAWRAPVGKTVILVPGQVADDASIRFGTGALGTAEALLEEVRRRNPDGFIVYKPHPDVLSGNRVGLVQARELADIVDAEADLLSLVDCADEVHVLSSLAGFDALLRGKSVFTYGLPFYAGWGLTEDALPQPWRQRTLTLDMLVAGVLLRYPVYWDWRTRLFTTPEAVVHKLGRTAGRPLVPIARDRGRLLRKVWRWSRNAVRYGCWAWQRRRPERVH</sequence>
<gene>
    <name evidence="1" type="ORF">P3W85_34930</name>
</gene>
<name>A0ABT6B0T6_9BURK</name>
<protein>
    <submittedName>
        <fullName evidence="1">Capsular biosynthesis protein</fullName>
    </submittedName>
</protein>
<dbReference type="Pfam" id="PF05159">
    <property type="entry name" value="Capsule_synth"/>
    <property type="match status" value="2"/>
</dbReference>
<dbReference type="CDD" id="cd16439">
    <property type="entry name" value="beta_Kdo_transferase_KpsC_2"/>
    <property type="match status" value="1"/>
</dbReference>
<reference evidence="1 2" key="1">
    <citation type="submission" date="2023-03" db="EMBL/GenBank/DDBJ databases">
        <title>Draft assemblies of triclosan tolerant bacteria isolated from returned activated sludge.</title>
        <authorList>
            <person name="Van Hamelsveld S."/>
        </authorList>
    </citation>
    <scope>NUCLEOTIDE SEQUENCE [LARGE SCALE GENOMIC DNA]</scope>
    <source>
        <strain evidence="1 2">GW210010_S58</strain>
    </source>
</reference>
<evidence type="ECO:0000313" key="2">
    <source>
        <dbReference type="Proteomes" id="UP001216674"/>
    </source>
</evidence>
<evidence type="ECO:0000313" key="1">
    <source>
        <dbReference type="EMBL" id="MDF3838092.1"/>
    </source>
</evidence>
<dbReference type="EMBL" id="JARJLM010000559">
    <property type="protein sequence ID" value="MDF3838092.1"/>
    <property type="molecule type" value="Genomic_DNA"/>
</dbReference>
<organism evidence="1 2">
    <name type="scientific">Cupriavidus basilensis</name>
    <dbReference type="NCBI Taxonomy" id="68895"/>
    <lineage>
        <taxon>Bacteria</taxon>
        <taxon>Pseudomonadati</taxon>
        <taxon>Pseudomonadota</taxon>
        <taxon>Betaproteobacteria</taxon>
        <taxon>Burkholderiales</taxon>
        <taxon>Burkholderiaceae</taxon>
        <taxon>Cupriavidus</taxon>
    </lineage>
</organism>
<dbReference type="InterPro" id="IPR007833">
    <property type="entry name" value="Capsule_polysaccharide_synth"/>
</dbReference>
<proteinExistence type="predicted"/>
<comment type="caution">
    <text evidence="1">The sequence shown here is derived from an EMBL/GenBank/DDBJ whole genome shotgun (WGS) entry which is preliminary data.</text>
</comment>
<keyword evidence="2" id="KW-1185">Reference proteome</keyword>
<dbReference type="Proteomes" id="UP001216674">
    <property type="component" value="Unassembled WGS sequence"/>
</dbReference>